<dbReference type="STRING" id="37992.A0A4Z0Z107"/>
<dbReference type="SUPFAM" id="SSF53474">
    <property type="entry name" value="alpha/beta-Hydrolases"/>
    <property type="match status" value="1"/>
</dbReference>
<dbReference type="PROSITE" id="PS50052">
    <property type="entry name" value="GUANYLATE_KINASE_2"/>
    <property type="match status" value="1"/>
</dbReference>
<accession>A0A4Z0Z107</accession>
<dbReference type="PANTHER" id="PTHR46082:SF6">
    <property type="entry name" value="AAA+ ATPASE DOMAIN-CONTAINING PROTEIN-RELATED"/>
    <property type="match status" value="1"/>
</dbReference>
<dbReference type="OrthoDB" id="5086500at2759"/>
<dbReference type="Gene3D" id="3.40.50.300">
    <property type="entry name" value="P-loop containing nucleotide triphosphate hydrolases"/>
    <property type="match status" value="1"/>
</dbReference>
<dbReference type="SUPFAM" id="SSF48452">
    <property type="entry name" value="TPR-like"/>
    <property type="match status" value="1"/>
</dbReference>
<dbReference type="InterPro" id="IPR008144">
    <property type="entry name" value="Guanylate_kin-like_dom"/>
</dbReference>
<organism evidence="2 3">
    <name type="scientific">Xylaria hypoxylon</name>
    <dbReference type="NCBI Taxonomy" id="37992"/>
    <lineage>
        <taxon>Eukaryota</taxon>
        <taxon>Fungi</taxon>
        <taxon>Dikarya</taxon>
        <taxon>Ascomycota</taxon>
        <taxon>Pezizomycotina</taxon>
        <taxon>Sordariomycetes</taxon>
        <taxon>Xylariomycetidae</taxon>
        <taxon>Xylariales</taxon>
        <taxon>Xylariaceae</taxon>
        <taxon>Xylaria</taxon>
    </lineage>
</organism>
<evidence type="ECO:0000259" key="1">
    <source>
        <dbReference type="PROSITE" id="PS50052"/>
    </source>
</evidence>
<dbReference type="AlphaFoldDB" id="A0A4Z0Z107"/>
<dbReference type="InterPro" id="IPR011990">
    <property type="entry name" value="TPR-like_helical_dom_sf"/>
</dbReference>
<dbReference type="GO" id="GO:0043531">
    <property type="term" value="F:ADP binding"/>
    <property type="evidence" value="ECO:0007669"/>
    <property type="project" value="InterPro"/>
</dbReference>
<keyword evidence="3" id="KW-1185">Reference proteome</keyword>
<name>A0A4Z0Z107_9PEZI</name>
<evidence type="ECO:0000313" key="2">
    <source>
        <dbReference type="EMBL" id="TGJ83296.1"/>
    </source>
</evidence>
<dbReference type="PANTHER" id="PTHR46082">
    <property type="entry name" value="ATP/GTP-BINDING PROTEIN-RELATED"/>
    <property type="match status" value="1"/>
</dbReference>
<dbReference type="Pfam" id="PF00931">
    <property type="entry name" value="NB-ARC"/>
    <property type="match status" value="1"/>
</dbReference>
<dbReference type="Gene3D" id="3.40.50.1820">
    <property type="entry name" value="alpha/beta hydrolase"/>
    <property type="match status" value="1"/>
</dbReference>
<evidence type="ECO:0000313" key="3">
    <source>
        <dbReference type="Proteomes" id="UP000297716"/>
    </source>
</evidence>
<gene>
    <name evidence="2" type="ORF">E0Z10_g5439</name>
</gene>
<proteinExistence type="predicted"/>
<dbReference type="InterPro" id="IPR027417">
    <property type="entry name" value="P-loop_NTPase"/>
</dbReference>
<dbReference type="SUPFAM" id="SSF52540">
    <property type="entry name" value="P-loop containing nucleoside triphosphate hydrolases"/>
    <property type="match status" value="2"/>
</dbReference>
<reference evidence="2 3" key="1">
    <citation type="submission" date="2019-03" db="EMBL/GenBank/DDBJ databases">
        <title>Draft genome sequence of Xylaria hypoxylon DSM 108379, a ubiquitous saprotrophic-parasitic fungi on hardwood.</title>
        <authorList>
            <person name="Buettner E."/>
            <person name="Leonhardt S."/>
            <person name="Gebauer A.M."/>
            <person name="Liers C."/>
            <person name="Hofrichter M."/>
            <person name="Kellner H."/>
        </authorList>
    </citation>
    <scope>NUCLEOTIDE SEQUENCE [LARGE SCALE GENOMIC DNA]</scope>
    <source>
        <strain evidence="2 3">DSM 108379</strain>
    </source>
</reference>
<dbReference type="InterPro" id="IPR008145">
    <property type="entry name" value="GK/Ca_channel_bsu"/>
</dbReference>
<dbReference type="Pfam" id="PF13374">
    <property type="entry name" value="TPR_10"/>
    <property type="match status" value="1"/>
</dbReference>
<dbReference type="Proteomes" id="UP000297716">
    <property type="component" value="Unassembled WGS sequence"/>
</dbReference>
<dbReference type="InterPro" id="IPR029058">
    <property type="entry name" value="AB_hydrolase_fold"/>
</dbReference>
<dbReference type="Pfam" id="PF00625">
    <property type="entry name" value="Guanylate_kin"/>
    <property type="match status" value="1"/>
</dbReference>
<protein>
    <recommendedName>
        <fullName evidence="1">Guanylate kinase-like domain-containing protein</fullName>
    </recommendedName>
</protein>
<feature type="domain" description="Guanylate kinase-like" evidence="1">
    <location>
        <begin position="704"/>
        <end position="768"/>
    </location>
</feature>
<dbReference type="EMBL" id="SKBN01000098">
    <property type="protein sequence ID" value="TGJ83296.1"/>
    <property type="molecule type" value="Genomic_DNA"/>
</dbReference>
<dbReference type="InterPro" id="IPR002182">
    <property type="entry name" value="NB-ARC"/>
</dbReference>
<comment type="caution">
    <text evidence="2">The sequence shown here is derived from an EMBL/GenBank/DDBJ whole genome shotgun (WGS) entry which is preliminary data.</text>
</comment>
<sequence length="768" mass="86824">MVSIVFVHGLRGHPQRTWEHRQTEANEQTAETPRRRHRFTAIFRPQHAASTSASVDENRIENNVFWPRDYLLEDVSEAEVPIIFIAHGLGGIVVKDAIRRSELCQSRTKLIVFLGTPHRGSSSGGWGVIASNLVSLALQDSNKRIVQTLEPNSEILDNIHDEFLKIVHRASIKVHSFQEARPISGVVDDYSSKVGLPPFSETVESIDANHMQMARCKNKLDSQYQAVSGVLKQFIRSGKLSGDNIRAQESVLAIQIQSQRNPSLDKTGVGRSTSSYESRHYLPFLKNKRFTGRLTILGTLKEKLFTQQDSQKLAIVGLGGVGKTQVALELAYWVKETKPNYSVFWVPALSDSSFEQAYTAMARRLNIQIKADKDLKVSVRQHLESEKAGQWFLIVDNADDPEILFGSLDKPAGIYEYLPKSDNGLILFTTRSRAVAVAVATSDVIDLHEMNIREATEFLKTTLINKQLLEDKATLEELFQELTHLPLAIAQAAAYLNQTQMSTKKYLALLRNTERDLVNLMSREFHDNTRYQGSQNAVATTWLIKDAIEIFEHVVTVEKKTLAEKDNSRLASEHQLATAYLENRQTKDAIEIFEHVVAICQKTLAEEDNSRLASKYELARAYLENRQISEAIILLEHVVANTRMLLEEDHFRLTSEHELARAYIADGRISEAITLLAHVVAITKGLDMNDKDKRVSQDLLTEAYIKPPSIEVPEARRRGRGTENEEDIQKRLMQAQAELKHAETSRVHDAIIVNDEVRKAFQKLDKHC</sequence>
<dbReference type="InterPro" id="IPR053137">
    <property type="entry name" value="NLR-like"/>
</dbReference>
<dbReference type="Gene3D" id="1.25.40.10">
    <property type="entry name" value="Tetratricopeptide repeat domain"/>
    <property type="match status" value="1"/>
</dbReference>